<feature type="transmembrane region" description="Helical" evidence="1">
    <location>
        <begin position="12"/>
        <end position="35"/>
    </location>
</feature>
<evidence type="ECO:0008006" key="3">
    <source>
        <dbReference type="Google" id="ProtNLM"/>
    </source>
</evidence>
<feature type="transmembrane region" description="Helical" evidence="1">
    <location>
        <begin position="83"/>
        <end position="104"/>
    </location>
</feature>
<dbReference type="HOGENOM" id="CLU_1766472_0_0_4"/>
<organism evidence="2">
    <name type="scientific">Dechloromonas aromatica (strain RCB)</name>
    <dbReference type="NCBI Taxonomy" id="159087"/>
    <lineage>
        <taxon>Bacteria</taxon>
        <taxon>Pseudomonadati</taxon>
        <taxon>Pseudomonadota</taxon>
        <taxon>Betaproteobacteria</taxon>
        <taxon>Rhodocyclales</taxon>
        <taxon>Azonexaceae</taxon>
        <taxon>Dechloromonas</taxon>
    </lineage>
</organism>
<dbReference type="EMBL" id="CP000089">
    <property type="protein sequence ID" value="AAZ45555.1"/>
    <property type="molecule type" value="Genomic_DNA"/>
</dbReference>
<reference evidence="2" key="1">
    <citation type="submission" date="2005-08" db="EMBL/GenBank/DDBJ databases">
        <title>Complete sequence of Dechloromonas aromatica RCB.</title>
        <authorList>
            <person name="Salinero K.K."/>
            <person name="Copeland A."/>
            <person name="Lucas S."/>
            <person name="Lapidus A."/>
            <person name="Barry K."/>
            <person name="Detter J.C."/>
            <person name="Glavina T."/>
            <person name="Hammon N."/>
            <person name="Israni S."/>
            <person name="Pitluck S."/>
            <person name="Di Bartolo G."/>
            <person name="Trong S."/>
            <person name="Schmutz J."/>
            <person name="Larimer F."/>
            <person name="Land M."/>
            <person name="Ivanova N."/>
            <person name="Richardson P."/>
        </authorList>
    </citation>
    <scope>NUCLEOTIDE SEQUENCE</scope>
    <source>
        <strain evidence="2">RCB</strain>
    </source>
</reference>
<dbReference type="eggNOG" id="ENOG5032WEH">
    <property type="taxonomic scope" value="Bacteria"/>
</dbReference>
<keyword evidence="1" id="KW-1133">Transmembrane helix</keyword>
<accession>Q47HX6</accession>
<keyword evidence="1" id="KW-0472">Membrane</keyword>
<proteinExistence type="predicted"/>
<name>Q47HX6_DECAR</name>
<dbReference type="AlphaFoldDB" id="Q47HX6"/>
<keyword evidence="1" id="KW-0812">Transmembrane</keyword>
<gene>
    <name evidence="2" type="ordered locus">Daro_0799</name>
</gene>
<dbReference type="STRING" id="159087.Daro_0799"/>
<sequence>MMESRIPLPTDNIYKFYALFGFVLLIASMAAFLYLHKTTNELIFEAAIAVEEVATKEKPTSVDTKRKEMMEKRVAVAVEDRNLFNNILSAVISVALCLMAYGFWHWQMEVQPKQDRLLDLQIEKAEQDLKKPERKPFRAPMS</sequence>
<evidence type="ECO:0000313" key="2">
    <source>
        <dbReference type="EMBL" id="AAZ45555.1"/>
    </source>
</evidence>
<dbReference type="KEGG" id="dar:Daro_0799"/>
<protein>
    <recommendedName>
        <fullName evidence="3">Transmembrane protein</fullName>
    </recommendedName>
</protein>
<evidence type="ECO:0000256" key="1">
    <source>
        <dbReference type="SAM" id="Phobius"/>
    </source>
</evidence>